<dbReference type="Gene3D" id="3.30.300.30">
    <property type="match status" value="1"/>
</dbReference>
<dbReference type="GO" id="GO:0016874">
    <property type="term" value="F:ligase activity"/>
    <property type="evidence" value="ECO:0007669"/>
    <property type="project" value="UniProtKB-KW"/>
</dbReference>
<reference evidence="6 7" key="1">
    <citation type="submission" date="2017-04" db="EMBL/GenBank/DDBJ databases">
        <title>Bacillus krulwichiae AM31D Genome sequencing and assembly.</title>
        <authorList>
            <person name="Krulwich T.A."/>
            <person name="Anastor L."/>
            <person name="Ehrlich R."/>
            <person name="Ehrlich G.D."/>
            <person name="Janto B."/>
        </authorList>
    </citation>
    <scope>NUCLEOTIDE SEQUENCE [LARGE SCALE GENOMIC DNA]</scope>
    <source>
        <strain evidence="6 7">AM31D</strain>
    </source>
</reference>
<dbReference type="EMBL" id="CP020814">
    <property type="protein sequence ID" value="ARK29958.1"/>
    <property type="molecule type" value="Genomic_DNA"/>
</dbReference>
<dbReference type="AlphaFoldDB" id="A0A1X9M973"/>
<dbReference type="InterPro" id="IPR042099">
    <property type="entry name" value="ANL_N_sf"/>
</dbReference>
<dbReference type="EC" id="6.2.1.-" evidence="6"/>
<name>A0A1X9M973_9BACI</name>
<comment type="similarity">
    <text evidence="1">Belongs to the ATP-dependent AMP-binding enzyme family.</text>
</comment>
<evidence type="ECO:0000259" key="5">
    <source>
        <dbReference type="Pfam" id="PF13193"/>
    </source>
</evidence>
<dbReference type="InterPro" id="IPR045851">
    <property type="entry name" value="AMP-bd_C_sf"/>
</dbReference>
<dbReference type="SUPFAM" id="SSF56801">
    <property type="entry name" value="Acetyl-CoA synthetase-like"/>
    <property type="match status" value="1"/>
</dbReference>
<keyword evidence="7" id="KW-1185">Reference proteome</keyword>
<dbReference type="Pfam" id="PF13193">
    <property type="entry name" value="AMP-binding_C"/>
    <property type="match status" value="1"/>
</dbReference>
<feature type="domain" description="AMP-binding enzyme C-terminal" evidence="5">
    <location>
        <begin position="74"/>
        <end position="147"/>
    </location>
</feature>
<dbReference type="RefSeq" id="WP_085449759.1">
    <property type="nucleotide sequence ID" value="NZ_CP020814.1"/>
</dbReference>
<dbReference type="KEGG" id="bkw:BkAM31D_08825"/>
<organism evidence="6 7">
    <name type="scientific">Halalkalibacter krulwichiae</name>
    <dbReference type="NCBI Taxonomy" id="199441"/>
    <lineage>
        <taxon>Bacteria</taxon>
        <taxon>Bacillati</taxon>
        <taxon>Bacillota</taxon>
        <taxon>Bacilli</taxon>
        <taxon>Bacillales</taxon>
        <taxon>Bacillaceae</taxon>
        <taxon>Halalkalibacter</taxon>
    </lineage>
</organism>
<proteinExistence type="inferred from homology"/>
<dbReference type="FunFam" id="3.30.300.30:FF:000008">
    <property type="entry name" value="2,3-dihydroxybenzoate-AMP ligase"/>
    <property type="match status" value="1"/>
</dbReference>
<accession>A0A1X9M973</accession>
<dbReference type="Gene3D" id="3.40.50.12780">
    <property type="entry name" value="N-terminal domain of ligase-like"/>
    <property type="match status" value="1"/>
</dbReference>
<evidence type="ECO:0000256" key="2">
    <source>
        <dbReference type="ARBA" id="ARBA00022598"/>
    </source>
</evidence>
<dbReference type="InterPro" id="IPR025110">
    <property type="entry name" value="AMP-bd_C"/>
</dbReference>
<dbReference type="STRING" id="199441.BkAM31D_08825"/>
<evidence type="ECO:0000256" key="3">
    <source>
        <dbReference type="ARBA" id="ARBA00022832"/>
    </source>
</evidence>
<keyword evidence="4" id="KW-0443">Lipid metabolism</keyword>
<gene>
    <name evidence="6" type="primary">sauT</name>
    <name evidence="6" type="ORF">BkAM31D_08825</name>
</gene>
<keyword evidence="2 6" id="KW-0436">Ligase</keyword>
<dbReference type="GO" id="GO:0006631">
    <property type="term" value="P:fatty acid metabolic process"/>
    <property type="evidence" value="ECO:0007669"/>
    <property type="project" value="UniProtKB-KW"/>
</dbReference>
<dbReference type="PANTHER" id="PTHR43859:SF4">
    <property type="entry name" value="BUTANOATE--COA LIGASE AAE1-RELATED"/>
    <property type="match status" value="1"/>
</dbReference>
<keyword evidence="3" id="KW-0276">Fatty acid metabolism</keyword>
<dbReference type="PANTHER" id="PTHR43859">
    <property type="entry name" value="ACYL-ACTIVATING ENZYME"/>
    <property type="match status" value="1"/>
</dbReference>
<dbReference type="Proteomes" id="UP000193006">
    <property type="component" value="Chromosome"/>
</dbReference>
<sequence length="176" mass="20462">MSTGVAGEIVIRPKEPAIMFSGYYGMADETVKSWQNLWFHTGDSGYMDQDGYFYFVDRKKDVVRRRGENISSYEIESVINKHPKILEAAVIGVPSDLTEEEVLAVVHLKEEEELHPEEILEFCQSRMAHFAIPRYIRFVKELPRTPSQRVEKYKLRKAGITVDTWDREITGYKVTR</sequence>
<evidence type="ECO:0000313" key="6">
    <source>
        <dbReference type="EMBL" id="ARK29958.1"/>
    </source>
</evidence>
<evidence type="ECO:0000313" key="7">
    <source>
        <dbReference type="Proteomes" id="UP000193006"/>
    </source>
</evidence>
<evidence type="ECO:0000256" key="4">
    <source>
        <dbReference type="ARBA" id="ARBA00023098"/>
    </source>
</evidence>
<protein>
    <submittedName>
        <fullName evidence="6">Putative sulfoacetate--CoA ligase</fullName>
        <ecNumber evidence="6">6.2.1.-</ecNumber>
    </submittedName>
</protein>
<evidence type="ECO:0000256" key="1">
    <source>
        <dbReference type="ARBA" id="ARBA00006432"/>
    </source>
</evidence>